<evidence type="ECO:0000256" key="9">
    <source>
        <dbReference type="PROSITE-ProRule" id="PRU00284"/>
    </source>
</evidence>
<sequence length="687" mass="75188">MKKQTSWYQHWTNLSLRIKLPVFISALVVVTLLGSGFAMYSLGSAILLQKSKDEMRANSDRIGEGLWSAIQLQEQSTYLISIHNTFKDLLQLRQAGTLSDNEFFSAKNPAYDKANNILTKSLTGTQGYDSFILLDSKGTVVAESSNSKASGKSFADREYYQKAIQGDPFISDAIVSKSTNALVVAIAVPIKDDNGKVIGVFCSSVSTAFFINKLENVKVNEEGSVMILSRSGIVFYDSKTSERLGQKLETAGIDSFLDDRAKGEVLQGEIEMSDSYIRYTKIPLADWAIVVSDSYNDIERPLKKMLNQVIIVMIIAVILAIAAGLFISRMITRPVAKLAQLFKQLSSGDLTVSATGRYDSEFKQLAESFNTMTSQNKELISHMNRSIDVLKASTVQLESSSKQTAVSIRETSATAGEIAKAMESQANDTELIVDKFYGFGEKVVSINDKAQSVKASTDEIVGVFHTGNEVVDHLMEINNRNEEEVRKISSITLQLEESSNSIGRITGAIADIANQTNLLALNASIEAARAGEHGRGFAVVASEIRKLAEQSAKQSSEIHTIIQQNLGFVAQNNDSVREIRDISSLQDDYVGQTQQSFRMIMDNVSEIAEQIKAMAGEIAYIEQDKDEMLVSAQGLSASGEEVSASVEEVTATIQEQSAMVQQLADMVRTIDDLTKALAESAAKFKVE</sequence>
<dbReference type="Proteomes" id="UP001589818">
    <property type="component" value="Unassembled WGS sequence"/>
</dbReference>
<dbReference type="PROSITE" id="PS50885">
    <property type="entry name" value="HAMP"/>
    <property type="match status" value="1"/>
</dbReference>
<evidence type="ECO:0000259" key="11">
    <source>
        <dbReference type="PROSITE" id="PS50111"/>
    </source>
</evidence>
<accession>A0ABV6JKF8</accession>
<gene>
    <name evidence="13" type="ORF">ACFFJ8_34215</name>
</gene>
<comment type="subcellular location">
    <subcellularLocation>
        <location evidence="1">Cell membrane</location>
        <topology evidence="1">Multi-pass membrane protein</topology>
    </subcellularLocation>
</comment>
<name>A0ABV6JKF8_9BACL</name>
<dbReference type="PROSITE" id="PS50111">
    <property type="entry name" value="CHEMOTAXIS_TRANSDUC_2"/>
    <property type="match status" value="1"/>
</dbReference>
<dbReference type="SMART" id="SM00304">
    <property type="entry name" value="HAMP"/>
    <property type="match status" value="1"/>
</dbReference>
<keyword evidence="2" id="KW-1003">Cell membrane</keyword>
<comment type="similarity">
    <text evidence="8">Belongs to the methyl-accepting chemotaxis (MCP) protein family.</text>
</comment>
<keyword evidence="14" id="KW-1185">Reference proteome</keyword>
<feature type="transmembrane region" description="Helical" evidence="10">
    <location>
        <begin position="20"/>
        <end position="48"/>
    </location>
</feature>
<comment type="caution">
    <text evidence="13">The sequence shown here is derived from an EMBL/GenBank/DDBJ whole genome shotgun (WGS) entry which is preliminary data.</text>
</comment>
<dbReference type="Gene3D" id="6.10.340.10">
    <property type="match status" value="1"/>
</dbReference>
<keyword evidence="5 10" id="KW-1133">Transmembrane helix</keyword>
<reference evidence="13 14" key="1">
    <citation type="submission" date="2024-09" db="EMBL/GenBank/DDBJ databases">
        <authorList>
            <person name="Sun Q."/>
            <person name="Mori K."/>
        </authorList>
    </citation>
    <scope>NUCLEOTIDE SEQUENCE [LARGE SCALE GENOMIC DNA]</scope>
    <source>
        <strain evidence="13 14">CCM 4839</strain>
    </source>
</reference>
<dbReference type="Pfam" id="PF00672">
    <property type="entry name" value="HAMP"/>
    <property type="match status" value="1"/>
</dbReference>
<evidence type="ECO:0000313" key="13">
    <source>
        <dbReference type="EMBL" id="MFC0396396.1"/>
    </source>
</evidence>
<evidence type="ECO:0000256" key="7">
    <source>
        <dbReference type="ARBA" id="ARBA00023224"/>
    </source>
</evidence>
<evidence type="ECO:0000256" key="4">
    <source>
        <dbReference type="ARBA" id="ARBA00022692"/>
    </source>
</evidence>
<dbReference type="CDD" id="cd06225">
    <property type="entry name" value="HAMP"/>
    <property type="match status" value="1"/>
</dbReference>
<evidence type="ECO:0000256" key="2">
    <source>
        <dbReference type="ARBA" id="ARBA00022475"/>
    </source>
</evidence>
<dbReference type="SUPFAM" id="SSF58104">
    <property type="entry name" value="Methyl-accepting chemotaxis protein (MCP) signaling domain"/>
    <property type="match status" value="1"/>
</dbReference>
<evidence type="ECO:0000256" key="5">
    <source>
        <dbReference type="ARBA" id="ARBA00022989"/>
    </source>
</evidence>
<evidence type="ECO:0000256" key="8">
    <source>
        <dbReference type="ARBA" id="ARBA00029447"/>
    </source>
</evidence>
<keyword evidence="3" id="KW-0145">Chemotaxis</keyword>
<dbReference type="Gene3D" id="1.10.287.950">
    <property type="entry name" value="Methyl-accepting chemotaxis protein"/>
    <property type="match status" value="1"/>
</dbReference>
<keyword evidence="4 10" id="KW-0812">Transmembrane</keyword>
<dbReference type="CDD" id="cd12914">
    <property type="entry name" value="PDC1_DGC_like"/>
    <property type="match status" value="1"/>
</dbReference>
<organism evidence="13 14">
    <name type="scientific">Paenibacillus mendelii</name>
    <dbReference type="NCBI Taxonomy" id="206163"/>
    <lineage>
        <taxon>Bacteria</taxon>
        <taxon>Bacillati</taxon>
        <taxon>Bacillota</taxon>
        <taxon>Bacilli</taxon>
        <taxon>Bacillales</taxon>
        <taxon>Paenibacillaceae</taxon>
        <taxon>Paenibacillus</taxon>
    </lineage>
</organism>
<evidence type="ECO:0000256" key="6">
    <source>
        <dbReference type="ARBA" id="ARBA00023136"/>
    </source>
</evidence>
<dbReference type="InterPro" id="IPR033479">
    <property type="entry name" value="dCache_1"/>
</dbReference>
<keyword evidence="7 9" id="KW-0807">Transducer</keyword>
<dbReference type="RefSeq" id="WP_204821926.1">
    <property type="nucleotide sequence ID" value="NZ_JANHOF010000017.1"/>
</dbReference>
<evidence type="ECO:0000313" key="14">
    <source>
        <dbReference type="Proteomes" id="UP001589818"/>
    </source>
</evidence>
<feature type="transmembrane region" description="Helical" evidence="10">
    <location>
        <begin position="309"/>
        <end position="331"/>
    </location>
</feature>
<protein>
    <submittedName>
        <fullName evidence="13">Methyl-accepting chemotaxis protein</fullName>
    </submittedName>
</protein>
<dbReference type="Pfam" id="PF00015">
    <property type="entry name" value="MCPsignal"/>
    <property type="match status" value="1"/>
</dbReference>
<dbReference type="Pfam" id="PF02743">
    <property type="entry name" value="dCache_1"/>
    <property type="match status" value="1"/>
</dbReference>
<dbReference type="SMART" id="SM00283">
    <property type="entry name" value="MA"/>
    <property type="match status" value="1"/>
</dbReference>
<dbReference type="InterPro" id="IPR029151">
    <property type="entry name" value="Sensor-like_sf"/>
</dbReference>
<evidence type="ECO:0000256" key="3">
    <source>
        <dbReference type="ARBA" id="ARBA00022500"/>
    </source>
</evidence>
<dbReference type="EMBL" id="JBHLVF010000059">
    <property type="protein sequence ID" value="MFC0396396.1"/>
    <property type="molecule type" value="Genomic_DNA"/>
</dbReference>
<evidence type="ECO:0000259" key="12">
    <source>
        <dbReference type="PROSITE" id="PS50885"/>
    </source>
</evidence>
<evidence type="ECO:0000256" key="1">
    <source>
        <dbReference type="ARBA" id="ARBA00004651"/>
    </source>
</evidence>
<evidence type="ECO:0000256" key="10">
    <source>
        <dbReference type="SAM" id="Phobius"/>
    </source>
</evidence>
<proteinExistence type="inferred from homology"/>
<feature type="domain" description="Methyl-accepting transducer" evidence="11">
    <location>
        <begin position="400"/>
        <end position="650"/>
    </location>
</feature>
<dbReference type="PANTHER" id="PTHR32089">
    <property type="entry name" value="METHYL-ACCEPTING CHEMOTAXIS PROTEIN MCPB"/>
    <property type="match status" value="1"/>
</dbReference>
<dbReference type="Gene3D" id="3.30.450.20">
    <property type="entry name" value="PAS domain"/>
    <property type="match status" value="1"/>
</dbReference>
<dbReference type="InterPro" id="IPR003660">
    <property type="entry name" value="HAMP_dom"/>
</dbReference>
<feature type="domain" description="HAMP" evidence="12">
    <location>
        <begin position="329"/>
        <end position="381"/>
    </location>
</feature>
<dbReference type="SUPFAM" id="SSF103190">
    <property type="entry name" value="Sensory domain-like"/>
    <property type="match status" value="1"/>
</dbReference>
<keyword evidence="6 10" id="KW-0472">Membrane</keyword>
<dbReference type="InterPro" id="IPR004089">
    <property type="entry name" value="MCPsignal_dom"/>
</dbReference>
<dbReference type="PANTHER" id="PTHR32089:SF112">
    <property type="entry name" value="LYSOZYME-LIKE PROTEIN-RELATED"/>
    <property type="match status" value="1"/>
</dbReference>